<sequence>MESKSRQQELYALVEAMNTALDEQRWRRLPALHQQLMREFRVYEAAEASSDELQATKATLHAAFAALIERRTQRADSLKACMDNHQKHQEGVLAYSMINTISEQA</sequence>
<dbReference type="Proteomes" id="UP001331691">
    <property type="component" value="Unassembled WGS sequence"/>
</dbReference>
<dbReference type="EMBL" id="JAZKKV010000001">
    <property type="protein sequence ID" value="MEE9655040.1"/>
    <property type="molecule type" value="Genomic_DNA"/>
</dbReference>
<evidence type="ECO:0000313" key="1">
    <source>
        <dbReference type="EMBL" id="MEE9655040.1"/>
    </source>
</evidence>
<reference evidence="1 2" key="1">
    <citation type="submission" date="2023-10" db="EMBL/GenBank/DDBJ databases">
        <title>Wastewater isolates of ESBL- and carbapenemase-producing Gram-negative bacteria from New Zealand.</title>
        <authorList>
            <person name="Straub C."/>
            <person name="Weaver L."/>
            <person name="Cornelius A."/>
            <person name="Mcgill E."/>
            <person name="Dyet K."/>
            <person name="White L."/>
            <person name="Pattis I."/>
        </authorList>
    </citation>
    <scope>NUCLEOTIDE SEQUENCE [LARGE SCALE GENOMIC DNA]</scope>
    <source>
        <strain evidence="1 2">ESBL09</strain>
    </source>
</reference>
<dbReference type="AlphaFoldDB" id="A0AB35XAA7"/>
<dbReference type="RefSeq" id="WP_315407018.1">
    <property type="nucleotide sequence ID" value="NZ_JAVLTS010000021.1"/>
</dbReference>
<organism evidence="1 2">
    <name type="scientific">Kluyvera ascorbata</name>
    <dbReference type="NCBI Taxonomy" id="51288"/>
    <lineage>
        <taxon>Bacteria</taxon>
        <taxon>Pseudomonadati</taxon>
        <taxon>Pseudomonadota</taxon>
        <taxon>Gammaproteobacteria</taxon>
        <taxon>Enterobacterales</taxon>
        <taxon>Enterobacteriaceae</taxon>
        <taxon>Kluyvera</taxon>
    </lineage>
</organism>
<proteinExistence type="predicted"/>
<comment type="caution">
    <text evidence="1">The sequence shown here is derived from an EMBL/GenBank/DDBJ whole genome shotgun (WGS) entry which is preliminary data.</text>
</comment>
<accession>A0AB35XAA7</accession>
<keyword evidence="1" id="KW-0282">Flagellum</keyword>
<evidence type="ECO:0000313" key="2">
    <source>
        <dbReference type="Proteomes" id="UP001331691"/>
    </source>
</evidence>
<keyword evidence="1" id="KW-0966">Cell projection</keyword>
<keyword evidence="2" id="KW-1185">Reference proteome</keyword>
<protein>
    <submittedName>
        <fullName evidence="1">Flagellar protein FliT</fullName>
    </submittedName>
</protein>
<name>A0AB35XAA7_9ENTR</name>
<keyword evidence="1" id="KW-0969">Cilium</keyword>
<gene>
    <name evidence="1" type="ORF">V4836_12920</name>
</gene>